<dbReference type="eggNOG" id="arCOG11704">
    <property type="taxonomic scope" value="Archaea"/>
</dbReference>
<organism evidence="1 2">
    <name type="scientific">Methanocella arvoryzae (strain DSM 22066 / NBRC 105507 / MRE50)</name>
    <dbReference type="NCBI Taxonomy" id="351160"/>
    <lineage>
        <taxon>Archaea</taxon>
        <taxon>Methanobacteriati</taxon>
        <taxon>Methanobacteriota</taxon>
        <taxon>Stenosarchaea group</taxon>
        <taxon>Methanomicrobia</taxon>
        <taxon>Methanocellales</taxon>
        <taxon>Methanocellaceae</taxon>
        <taxon>Methanocella</taxon>
    </lineage>
</organism>
<dbReference type="EMBL" id="AM114193">
    <property type="protein sequence ID" value="CAJ35257.1"/>
    <property type="molecule type" value="Genomic_DNA"/>
</dbReference>
<proteinExistence type="predicted"/>
<dbReference type="RefSeq" id="WP_012037233.1">
    <property type="nucleotide sequence ID" value="NC_009464.1"/>
</dbReference>
<evidence type="ECO:0000313" key="1">
    <source>
        <dbReference type="EMBL" id="CAJ35257.1"/>
    </source>
</evidence>
<sequence length="101" mass="11636">MPARLKEIEKINVQLKPETSSQEMPPGQSRFEVRDIIVDRIKRIAGNDSIKRIVPIQNEGDRKTQDIVFDMEDASYLVTVTYNNAMTEGWVSDLRKDPKKC</sequence>
<dbReference type="KEGG" id="rci:LRC276"/>
<protein>
    <submittedName>
        <fullName evidence="1">Uncharacterized protein</fullName>
    </submittedName>
</protein>
<dbReference type="OrthoDB" id="147927at2157"/>
<dbReference type="AlphaFoldDB" id="Q0W8N6"/>
<dbReference type="GeneID" id="5143929"/>
<name>Q0W8N6_METAR</name>
<dbReference type="Proteomes" id="UP000000663">
    <property type="component" value="Chromosome"/>
</dbReference>
<reference evidence="1 2" key="1">
    <citation type="journal article" date="2006" name="Science">
        <title>Genome of rice cluster I archaea -- the key methane producers in the rice rhizosphere.</title>
        <authorList>
            <person name="Erkel C."/>
            <person name="Kube M."/>
            <person name="Reinhardt R."/>
            <person name="Liesack W."/>
        </authorList>
    </citation>
    <scope>NUCLEOTIDE SEQUENCE [LARGE SCALE GENOMIC DNA]</scope>
    <source>
        <strain evidence="2">DSM 22066 / NBRC 105507 / MRE50</strain>
    </source>
</reference>
<gene>
    <name evidence="1" type="ORF">LRC276</name>
</gene>
<keyword evidence="2" id="KW-1185">Reference proteome</keyword>
<accession>Q0W8N6</accession>
<evidence type="ECO:0000313" key="2">
    <source>
        <dbReference type="Proteomes" id="UP000000663"/>
    </source>
</evidence>